<dbReference type="Proteomes" id="UP000032522">
    <property type="component" value="Unassembled WGS sequence"/>
</dbReference>
<dbReference type="SUPFAM" id="SSF143034">
    <property type="entry name" value="L35p-like"/>
    <property type="match status" value="1"/>
</dbReference>
<dbReference type="RefSeq" id="WP_011887945.1">
    <property type="nucleotide sequence ID" value="NZ_JYBP01000003.1"/>
</dbReference>
<dbReference type="InterPro" id="IPR001706">
    <property type="entry name" value="Ribosomal_bL35"/>
</dbReference>
<evidence type="ECO:0000256" key="1">
    <source>
        <dbReference type="ARBA" id="ARBA00006598"/>
    </source>
</evidence>
<dbReference type="SMR" id="A0A0D8BV66"/>
<dbReference type="GO" id="GO:0022625">
    <property type="term" value="C:cytosolic large ribosomal subunit"/>
    <property type="evidence" value="ECO:0007669"/>
    <property type="project" value="TreeGrafter"/>
</dbReference>
<dbReference type="InterPro" id="IPR037229">
    <property type="entry name" value="Ribosomal_bL35_sf"/>
</dbReference>
<dbReference type="PANTHER" id="PTHR33343">
    <property type="entry name" value="54S RIBOSOMAL PROTEIN BL35M"/>
    <property type="match status" value="1"/>
</dbReference>
<dbReference type="PANTHER" id="PTHR33343:SF1">
    <property type="entry name" value="LARGE RIBOSOMAL SUBUNIT PROTEIN BL35M"/>
    <property type="match status" value="1"/>
</dbReference>
<dbReference type="FunFam" id="4.10.410.60:FF:000001">
    <property type="entry name" value="50S ribosomal protein L35"/>
    <property type="match status" value="1"/>
</dbReference>
<accession>A0A0D8BV66</accession>
<name>A0A0D8BV66_GEOKU</name>
<dbReference type="OrthoDB" id="47476at2"/>
<dbReference type="PATRIC" id="fig|1462.6.peg.376"/>
<dbReference type="AlphaFoldDB" id="A0A0D8BV66"/>
<evidence type="ECO:0000256" key="2">
    <source>
        <dbReference type="ARBA" id="ARBA00022980"/>
    </source>
</evidence>
<dbReference type="HAMAP" id="MF_00514">
    <property type="entry name" value="Ribosomal_bL35"/>
    <property type="match status" value="1"/>
</dbReference>
<evidence type="ECO:0000313" key="9">
    <source>
        <dbReference type="Proteomes" id="UP000032522"/>
    </source>
</evidence>
<dbReference type="GeneID" id="87623214"/>
<comment type="similarity">
    <text evidence="1 5 6">Belongs to the bacterial ribosomal protein bL35 family.</text>
</comment>
<feature type="compositionally biased region" description="Basic residues" evidence="7">
    <location>
        <begin position="1"/>
        <end position="26"/>
    </location>
</feature>
<dbReference type="GO" id="GO:0003735">
    <property type="term" value="F:structural constituent of ribosome"/>
    <property type="evidence" value="ECO:0007669"/>
    <property type="project" value="InterPro"/>
</dbReference>
<evidence type="ECO:0000313" key="8">
    <source>
        <dbReference type="EMBL" id="KJE28035.1"/>
    </source>
</evidence>
<dbReference type="InterPro" id="IPR021137">
    <property type="entry name" value="Ribosomal_bL35-like"/>
</dbReference>
<dbReference type="Gene3D" id="4.10.410.60">
    <property type="match status" value="1"/>
</dbReference>
<dbReference type="InterPro" id="IPR018265">
    <property type="entry name" value="Ribosomal_bL35_CS"/>
</dbReference>
<evidence type="ECO:0000256" key="6">
    <source>
        <dbReference type="RuleBase" id="RU000568"/>
    </source>
</evidence>
<protein>
    <recommendedName>
        <fullName evidence="4 5">Large ribosomal subunit protein bL35</fullName>
    </recommendedName>
</protein>
<comment type="caution">
    <text evidence="8">The sequence shown here is derived from an EMBL/GenBank/DDBJ whole genome shotgun (WGS) entry which is preliminary data.</text>
</comment>
<organism evidence="8 9">
    <name type="scientific">Geobacillus kaustophilus</name>
    <dbReference type="NCBI Taxonomy" id="1462"/>
    <lineage>
        <taxon>Bacteria</taxon>
        <taxon>Bacillati</taxon>
        <taxon>Bacillota</taxon>
        <taxon>Bacilli</taxon>
        <taxon>Bacillales</taxon>
        <taxon>Anoxybacillaceae</taxon>
        <taxon>Geobacillus</taxon>
        <taxon>Geobacillus thermoleovorans group</taxon>
    </lineage>
</organism>
<evidence type="ECO:0000256" key="7">
    <source>
        <dbReference type="SAM" id="MobiDB-lite"/>
    </source>
</evidence>
<evidence type="ECO:0000256" key="3">
    <source>
        <dbReference type="ARBA" id="ARBA00023274"/>
    </source>
</evidence>
<evidence type="ECO:0000256" key="4">
    <source>
        <dbReference type="ARBA" id="ARBA00071664"/>
    </source>
</evidence>
<dbReference type="GO" id="GO:0006412">
    <property type="term" value="P:translation"/>
    <property type="evidence" value="ECO:0007669"/>
    <property type="project" value="UniProtKB-UniRule"/>
</dbReference>
<sequence length="66" mass="7660">MPKMKTHRGSAKRFKKTASGKLKRGHAYTSHLFANKTKKQKRHLRKAALVSPGDFKRIRQMLDNLK</sequence>
<keyword evidence="2 5" id="KW-0689">Ribosomal protein</keyword>
<dbReference type="PRINTS" id="PR00064">
    <property type="entry name" value="RIBOSOMALL35"/>
</dbReference>
<dbReference type="PROSITE" id="PS00936">
    <property type="entry name" value="RIBOSOMAL_L35"/>
    <property type="match status" value="1"/>
</dbReference>
<gene>
    <name evidence="5 8" type="primary">rpmI</name>
    <name evidence="8" type="ORF">LG52_266</name>
</gene>
<dbReference type="EMBL" id="JYBP01000003">
    <property type="protein sequence ID" value="KJE28035.1"/>
    <property type="molecule type" value="Genomic_DNA"/>
</dbReference>
<dbReference type="NCBIfam" id="TIGR00001">
    <property type="entry name" value="rpmI_bact"/>
    <property type="match status" value="1"/>
</dbReference>
<feature type="region of interest" description="Disordered" evidence="7">
    <location>
        <begin position="1"/>
        <end position="28"/>
    </location>
</feature>
<reference evidence="8 9" key="1">
    <citation type="submission" date="2015-01" db="EMBL/GenBank/DDBJ databases">
        <authorList>
            <person name="Filippidou S."/>
            <person name="Jeanneret N."/>
            <person name="Russel-Delif L."/>
            <person name="Junier T."/>
            <person name="Wunderlin T."/>
            <person name="Molina V."/>
            <person name="Johnson S.L."/>
            <person name="Davenport K.W."/>
            <person name="Chain P.S."/>
            <person name="Dorador C."/>
            <person name="Junier P."/>
        </authorList>
    </citation>
    <scope>NUCLEOTIDE SEQUENCE [LARGE SCALE GENOMIC DNA]</scope>
    <source>
        <strain evidence="8 9">Et7/4</strain>
    </source>
</reference>
<keyword evidence="3 5" id="KW-0687">Ribonucleoprotein</keyword>
<dbReference type="Pfam" id="PF01632">
    <property type="entry name" value="Ribosomal_L35p"/>
    <property type="match status" value="1"/>
</dbReference>
<evidence type="ECO:0000256" key="5">
    <source>
        <dbReference type="HAMAP-Rule" id="MF_00514"/>
    </source>
</evidence>
<proteinExistence type="inferred from homology"/>